<name>A0A9N9BLT7_9GLOM</name>
<dbReference type="OrthoDB" id="2348842at2759"/>
<reference evidence="1" key="1">
    <citation type="submission" date="2021-06" db="EMBL/GenBank/DDBJ databases">
        <authorList>
            <person name="Kallberg Y."/>
            <person name="Tangrot J."/>
            <person name="Rosling A."/>
        </authorList>
    </citation>
    <scope>NUCLEOTIDE SEQUENCE</scope>
    <source>
        <strain evidence="1">CL551</strain>
    </source>
</reference>
<protein>
    <submittedName>
        <fullName evidence="1">432_t:CDS:1</fullName>
    </submittedName>
</protein>
<comment type="caution">
    <text evidence="1">The sequence shown here is derived from an EMBL/GenBank/DDBJ whole genome shotgun (WGS) entry which is preliminary data.</text>
</comment>
<accession>A0A9N9BLT7</accession>
<proteinExistence type="predicted"/>
<dbReference type="AlphaFoldDB" id="A0A9N9BLT7"/>
<evidence type="ECO:0000313" key="1">
    <source>
        <dbReference type="EMBL" id="CAG8570899.1"/>
    </source>
</evidence>
<evidence type="ECO:0000313" key="2">
    <source>
        <dbReference type="Proteomes" id="UP000789342"/>
    </source>
</evidence>
<organism evidence="1 2">
    <name type="scientific">Acaulospora morrowiae</name>
    <dbReference type="NCBI Taxonomy" id="94023"/>
    <lineage>
        <taxon>Eukaryota</taxon>
        <taxon>Fungi</taxon>
        <taxon>Fungi incertae sedis</taxon>
        <taxon>Mucoromycota</taxon>
        <taxon>Glomeromycotina</taxon>
        <taxon>Glomeromycetes</taxon>
        <taxon>Diversisporales</taxon>
        <taxon>Acaulosporaceae</taxon>
        <taxon>Acaulospora</taxon>
    </lineage>
</organism>
<keyword evidence="2" id="KW-1185">Reference proteome</keyword>
<dbReference type="Proteomes" id="UP000789342">
    <property type="component" value="Unassembled WGS sequence"/>
</dbReference>
<dbReference type="EMBL" id="CAJVPV010004317">
    <property type="protein sequence ID" value="CAG8570899.1"/>
    <property type="molecule type" value="Genomic_DNA"/>
</dbReference>
<feature type="non-terminal residue" evidence="1">
    <location>
        <position position="126"/>
    </location>
</feature>
<sequence length="126" mass="14945">MPHLTKRKKQIAYIPRKKGYFVQEEDNKTTVIVNNTTTIMNQLVIERVATTNTEVIVNINIQETVEKWSEKDLREFEKIKEKFVSEALNWYKEAGNNLKTTYIGNSRTTVWRQNKKKKNMQNIPKK</sequence>
<gene>
    <name evidence="1" type="ORF">AMORRO_LOCUS6462</name>
</gene>